<sequence length="92" mass="9901">MSLVLRNRGFSVRVDTRATVTCVVLLVVAVVIAFISLTTGDYQLTVREVWDTFLGQGPPGADFIVLTLRLPRLLTALLVGAAFAISGAVLQR</sequence>
<dbReference type="Gene3D" id="1.10.3470.10">
    <property type="entry name" value="ABC transporter involved in vitamin B12 uptake, BtuC"/>
    <property type="match status" value="1"/>
</dbReference>
<dbReference type="Pfam" id="PF01032">
    <property type="entry name" value="FecCD"/>
    <property type="match status" value="1"/>
</dbReference>
<dbReference type="InterPro" id="IPR037294">
    <property type="entry name" value="ABC_BtuC-like"/>
</dbReference>
<evidence type="ECO:0000256" key="6">
    <source>
        <dbReference type="ARBA" id="ARBA00022989"/>
    </source>
</evidence>
<name>A0ABW3M7T0_9PSEU</name>
<gene>
    <name evidence="9" type="ORF">ACFQ1S_14880</name>
</gene>
<evidence type="ECO:0000256" key="3">
    <source>
        <dbReference type="ARBA" id="ARBA00022448"/>
    </source>
</evidence>
<keyword evidence="6 8" id="KW-1133">Transmembrane helix</keyword>
<dbReference type="PANTHER" id="PTHR30472">
    <property type="entry name" value="FERRIC ENTEROBACTIN TRANSPORT SYSTEM PERMEASE PROTEIN"/>
    <property type="match status" value="1"/>
</dbReference>
<protein>
    <submittedName>
        <fullName evidence="9">Iron chelate uptake ABC transporter family permease subunit</fullName>
    </submittedName>
</protein>
<keyword evidence="7 8" id="KW-0472">Membrane</keyword>
<feature type="transmembrane region" description="Helical" evidence="8">
    <location>
        <begin position="20"/>
        <end position="40"/>
    </location>
</feature>
<keyword evidence="4" id="KW-1003">Cell membrane</keyword>
<dbReference type="EMBL" id="JBHTIS010000775">
    <property type="protein sequence ID" value="MFD1046742.1"/>
    <property type="molecule type" value="Genomic_DNA"/>
</dbReference>
<dbReference type="InterPro" id="IPR000522">
    <property type="entry name" value="ABC_transptr_permease_BtuC"/>
</dbReference>
<comment type="caution">
    <text evidence="9">The sequence shown here is derived from an EMBL/GenBank/DDBJ whole genome shotgun (WGS) entry which is preliminary data.</text>
</comment>
<accession>A0ABW3M7T0</accession>
<reference evidence="10" key="1">
    <citation type="journal article" date="2019" name="Int. J. Syst. Evol. Microbiol.">
        <title>The Global Catalogue of Microorganisms (GCM) 10K type strain sequencing project: providing services to taxonomists for standard genome sequencing and annotation.</title>
        <authorList>
            <consortium name="The Broad Institute Genomics Platform"/>
            <consortium name="The Broad Institute Genome Sequencing Center for Infectious Disease"/>
            <person name="Wu L."/>
            <person name="Ma J."/>
        </authorList>
    </citation>
    <scope>NUCLEOTIDE SEQUENCE [LARGE SCALE GENOMIC DNA]</scope>
    <source>
        <strain evidence="10">JCM 31486</strain>
    </source>
</reference>
<feature type="non-terminal residue" evidence="9">
    <location>
        <position position="92"/>
    </location>
</feature>
<evidence type="ECO:0000256" key="7">
    <source>
        <dbReference type="ARBA" id="ARBA00023136"/>
    </source>
</evidence>
<evidence type="ECO:0000313" key="10">
    <source>
        <dbReference type="Proteomes" id="UP001597045"/>
    </source>
</evidence>
<keyword evidence="10" id="KW-1185">Reference proteome</keyword>
<feature type="transmembrane region" description="Helical" evidence="8">
    <location>
        <begin position="73"/>
        <end position="90"/>
    </location>
</feature>
<keyword evidence="3" id="KW-0813">Transport</keyword>
<comment type="subcellular location">
    <subcellularLocation>
        <location evidence="1">Cell membrane</location>
        <topology evidence="1">Multi-pass membrane protein</topology>
    </subcellularLocation>
</comment>
<organism evidence="9 10">
    <name type="scientific">Kibdelosporangium lantanae</name>
    <dbReference type="NCBI Taxonomy" id="1497396"/>
    <lineage>
        <taxon>Bacteria</taxon>
        <taxon>Bacillati</taxon>
        <taxon>Actinomycetota</taxon>
        <taxon>Actinomycetes</taxon>
        <taxon>Pseudonocardiales</taxon>
        <taxon>Pseudonocardiaceae</taxon>
        <taxon>Kibdelosporangium</taxon>
    </lineage>
</organism>
<evidence type="ECO:0000313" key="9">
    <source>
        <dbReference type="EMBL" id="MFD1046742.1"/>
    </source>
</evidence>
<dbReference type="Proteomes" id="UP001597045">
    <property type="component" value="Unassembled WGS sequence"/>
</dbReference>
<evidence type="ECO:0000256" key="8">
    <source>
        <dbReference type="SAM" id="Phobius"/>
    </source>
</evidence>
<evidence type="ECO:0000256" key="4">
    <source>
        <dbReference type="ARBA" id="ARBA00022475"/>
    </source>
</evidence>
<dbReference type="SUPFAM" id="SSF81345">
    <property type="entry name" value="ABC transporter involved in vitamin B12 uptake, BtuC"/>
    <property type="match status" value="1"/>
</dbReference>
<comment type="similarity">
    <text evidence="2">Belongs to the binding-protein-dependent transport system permease family. FecCD subfamily.</text>
</comment>
<evidence type="ECO:0000256" key="1">
    <source>
        <dbReference type="ARBA" id="ARBA00004651"/>
    </source>
</evidence>
<dbReference type="PANTHER" id="PTHR30472:SF25">
    <property type="entry name" value="ABC TRANSPORTER PERMEASE PROTEIN MJ0876-RELATED"/>
    <property type="match status" value="1"/>
</dbReference>
<evidence type="ECO:0000256" key="5">
    <source>
        <dbReference type="ARBA" id="ARBA00022692"/>
    </source>
</evidence>
<evidence type="ECO:0000256" key="2">
    <source>
        <dbReference type="ARBA" id="ARBA00007935"/>
    </source>
</evidence>
<keyword evidence="5 8" id="KW-0812">Transmembrane</keyword>
<proteinExistence type="inferred from homology"/>